<sequence length="272" mass="28688">MDDAPNGTQAVEPVGLRRLPSPRELMADAAPDQDARGVVARGRRLAQTAVSGASGQRLLLLRLPLGVLLEQAQRLGAWLARESGWGVLAQAWAEPAPAWGRQALLERRRAYLHCLAAGVPVAHELVQPNAMAYLGDLVSAACLPPTVIESQIHRELASALPCPVLLELGGDKRQIGRDARQAVAASHRFPMLLGDGRVGLVESAGNPDGALLLAPGMAGDEAPHLLVLDETAGGADAWHPACGGLVLTASSVAAAQQRFERWREAERLDAIA</sequence>
<dbReference type="PANTHER" id="PTHR21225:SF12">
    <property type="entry name" value="PHOSPHO-2-DEHYDRO-3-DEOXYHEPTONATE ALDOLASE, TYROSINE-INHIBITED"/>
    <property type="match status" value="1"/>
</dbReference>
<evidence type="ECO:0000256" key="5">
    <source>
        <dbReference type="ARBA" id="ARBA00032193"/>
    </source>
</evidence>
<dbReference type="EMBL" id="JBHSEK010000005">
    <property type="protein sequence ID" value="MFC4489995.1"/>
    <property type="molecule type" value="Genomic_DNA"/>
</dbReference>
<comment type="function">
    <text evidence="1">Stereospecific condensation of phosphoenolpyruvate (PEP) and D-erythrose-4-phosphate (E4P) giving rise to 3-deoxy-D-arabino-heptulosonate-7-phosphate (DAHP).</text>
</comment>
<organism evidence="7 8">
    <name type="scientific">Chromobacterium aquaticum</name>
    <dbReference type="NCBI Taxonomy" id="467180"/>
    <lineage>
        <taxon>Bacteria</taxon>
        <taxon>Pseudomonadati</taxon>
        <taxon>Pseudomonadota</taxon>
        <taxon>Betaproteobacteria</taxon>
        <taxon>Neisseriales</taxon>
        <taxon>Chromobacteriaceae</taxon>
        <taxon>Chromobacterium</taxon>
    </lineage>
</organism>
<dbReference type="Gene3D" id="3.20.20.70">
    <property type="entry name" value="Aldolase class I"/>
    <property type="match status" value="1"/>
</dbReference>
<accession>A0ABV8ZTZ5</accession>
<dbReference type="SUPFAM" id="SSF51569">
    <property type="entry name" value="Aldolase"/>
    <property type="match status" value="1"/>
</dbReference>
<proteinExistence type="predicted"/>
<evidence type="ECO:0000256" key="2">
    <source>
        <dbReference type="ARBA" id="ARBA00004688"/>
    </source>
</evidence>
<dbReference type="PANTHER" id="PTHR21225">
    <property type="entry name" value="PHOSPHO-2-DEHYDRO-3-DEOXYHEPTONATE ALDOLASE DAHP SYNTHETASE"/>
    <property type="match status" value="1"/>
</dbReference>
<dbReference type="RefSeq" id="WP_231462319.1">
    <property type="nucleotide sequence ID" value="NZ_JAJOHW010000066.1"/>
</dbReference>
<reference evidence="8" key="1">
    <citation type="journal article" date="2019" name="Int. J. Syst. Evol. Microbiol.">
        <title>The Global Catalogue of Microorganisms (GCM) 10K type strain sequencing project: providing services to taxonomists for standard genome sequencing and annotation.</title>
        <authorList>
            <consortium name="The Broad Institute Genomics Platform"/>
            <consortium name="The Broad Institute Genome Sequencing Center for Infectious Disease"/>
            <person name="Wu L."/>
            <person name="Ma J."/>
        </authorList>
    </citation>
    <scope>NUCLEOTIDE SEQUENCE [LARGE SCALE GENOMIC DNA]</scope>
    <source>
        <strain evidence="8">CGMCC 4.7608</strain>
    </source>
</reference>
<evidence type="ECO:0000256" key="3">
    <source>
        <dbReference type="ARBA" id="ARBA00031111"/>
    </source>
</evidence>
<evidence type="ECO:0000313" key="7">
    <source>
        <dbReference type="EMBL" id="MFC4489995.1"/>
    </source>
</evidence>
<evidence type="ECO:0000256" key="6">
    <source>
        <dbReference type="SAM" id="MobiDB-lite"/>
    </source>
</evidence>
<gene>
    <name evidence="7" type="ORF">ACFO0R_10225</name>
</gene>
<dbReference type="Proteomes" id="UP001595999">
    <property type="component" value="Unassembled WGS sequence"/>
</dbReference>
<comment type="caution">
    <text evidence="7">The sequence shown here is derived from an EMBL/GenBank/DDBJ whole genome shotgun (WGS) entry which is preliminary data.</text>
</comment>
<keyword evidence="8" id="KW-1185">Reference proteome</keyword>
<evidence type="ECO:0000313" key="8">
    <source>
        <dbReference type="Proteomes" id="UP001595999"/>
    </source>
</evidence>
<feature type="region of interest" description="Disordered" evidence="6">
    <location>
        <begin position="1"/>
        <end position="23"/>
    </location>
</feature>
<dbReference type="InterPro" id="IPR006219">
    <property type="entry name" value="DAHP_synth_1"/>
</dbReference>
<evidence type="ECO:0000256" key="1">
    <source>
        <dbReference type="ARBA" id="ARBA00003726"/>
    </source>
</evidence>
<protein>
    <recommendedName>
        <fullName evidence="5">3-deoxy-D-arabino-heptulosonate 7-phosphate synthase</fullName>
    </recommendedName>
    <alternativeName>
        <fullName evidence="4">DAHP synthase</fullName>
    </alternativeName>
    <alternativeName>
        <fullName evidence="3">Phospho-2-keto-3-deoxyheptonate aldolase</fullName>
    </alternativeName>
</protein>
<comment type="pathway">
    <text evidence="2">Metabolic intermediate biosynthesis; chorismate biosynthesis; chorismate from D-erythrose 4-phosphate and phosphoenolpyruvate: step 1/7.</text>
</comment>
<evidence type="ECO:0000256" key="4">
    <source>
        <dbReference type="ARBA" id="ARBA00031349"/>
    </source>
</evidence>
<name>A0ABV8ZTZ5_9NEIS</name>
<dbReference type="InterPro" id="IPR013785">
    <property type="entry name" value="Aldolase_TIM"/>
</dbReference>